<dbReference type="Gene3D" id="3.90.190.10">
    <property type="entry name" value="Protein tyrosine phosphatase superfamily"/>
    <property type="match status" value="1"/>
</dbReference>
<evidence type="ECO:0000256" key="4">
    <source>
        <dbReference type="ARBA" id="ARBA00022777"/>
    </source>
</evidence>
<dbReference type="InterPro" id="IPR011009">
    <property type="entry name" value="Kinase-like_dom_sf"/>
</dbReference>
<dbReference type="GO" id="GO:0005634">
    <property type="term" value="C:nucleus"/>
    <property type="evidence" value="ECO:0007669"/>
    <property type="project" value="TreeGrafter"/>
</dbReference>
<evidence type="ECO:0000256" key="2">
    <source>
        <dbReference type="ARBA" id="ARBA00022679"/>
    </source>
</evidence>
<feature type="non-terminal residue" evidence="8">
    <location>
        <position position="1"/>
    </location>
</feature>
<dbReference type="GO" id="GO:0005524">
    <property type="term" value="F:ATP binding"/>
    <property type="evidence" value="ECO:0007669"/>
    <property type="project" value="UniProtKB-KW"/>
</dbReference>
<evidence type="ECO:0000256" key="3">
    <source>
        <dbReference type="ARBA" id="ARBA00022741"/>
    </source>
</evidence>
<dbReference type="PROSITE" id="PS00108">
    <property type="entry name" value="PROTEIN_KINASE_ST"/>
    <property type="match status" value="1"/>
</dbReference>
<dbReference type="InterPro" id="IPR050660">
    <property type="entry name" value="NEK_Ser/Thr_kinase"/>
</dbReference>
<evidence type="ECO:0000256" key="5">
    <source>
        <dbReference type="ARBA" id="ARBA00022840"/>
    </source>
</evidence>
<feature type="domain" description="Protein kinase" evidence="7">
    <location>
        <begin position="1226"/>
        <end position="1581"/>
    </location>
</feature>
<evidence type="ECO:0000313" key="8">
    <source>
        <dbReference type="EMBL" id="JAP95379.1"/>
    </source>
</evidence>
<proteinExistence type="predicted"/>
<keyword evidence="4 8" id="KW-0418">Kinase</keyword>
<evidence type="ECO:0000256" key="1">
    <source>
        <dbReference type="ARBA" id="ARBA00012513"/>
    </source>
</evidence>
<sequence>IKNKFQTLVQNIQNKEDLVSTLNELIQLQSQNQGNKYIQLFKLPALILKLAVQQTEIGTIHSCCCKLIKLMIIEDSDYIFEQITLLLHKPKYINFMLYYTVSQLIDQQSVQFFAKSATFQLFIKLYQKYVKQHEQNMQITEALQFEDFEVSNSEDSEKTQATMLSSLSIDEDFAQREDEVLSARSVLSDYGQQIFDDNVSQAPRMRESPSRQMSKNFSQTFSDDFQIGSPQVEFKSSLQKDKETNSVVRLEQLQTHSLKNAFDLEDVSFSQQIELPEVEMEIEIMDPPQLSNSKSNTKSNTSKTKPKKQKLAQSGPMGIKKCKVTHPKIHIPKLNLSLVNESHWEKPFYSDRNHQTKKVEKLEKLGEKDEAFDTTVKYLENINQGSTFLEQLGLQTGQYIIMSDFPTINLMMPVKEKEQKEIKKVVQLITDKSNQFSMLTFSDNIFDNLDILGQLVVQSSNCQRFGLLLIFFKVLSNLPQSQVNVLEGLCESLLYDIIYLRSNKREYPIYELQCAVQLLFQINQSAFSQRSDSWNIALHQCFEYAETSLNYIDYKTKRQVENAEDAMQPLQQKFFILPKLFNLQIKLEGFRRSMFETAQLLGEKLFVLCKYHSNLSAFEDIPVVLGVIADILSVSKQNTFIRGAFLEHCLPSIMKLMNLIMNKKIKSRQYYIFISHRILQVFGLLIGSEMTTFDHQQTNINQLFIDIFIRQALNIAPWLKRYAYLILMNNRIKLELSGLFINQQQCNQAFDQIRISFCLFIQNLATLMKSHIFDSKYNIEIPIPECEQAQNVATKFKNDFKVKLDRLPLHTLVKNMINPQIMYKQENSNKFVKYKTQDYEEDQREIEFDFSDFVFLTDYNVGVLTQVLLKEQININSQLQNRVLYINLLICLQNLFSIPGLFSQIPLNQINKHIIFHLTSFIKFYKQSKQQEISDQTIAYHHLSVLYSISKNHKSVRQQLFLAKLVDFLLDEIQKIDGIVKQILLKADSGRKVKNIPLPQFSQQETTISTKTSTQVSAFSIPQIIPPIKPTLRDPLPQIDVEIDSGSDSDGWGDVAKNMGIEIPKAKQVEFLIKPSTQPKFALNMKKIGDVSKSNDEKQPVLEQNDQNLKMHLVIGSLIANESQANFTIEDDSKIEIEQQLHVLMIQMVIQLIINPETKTFETDYVTQFPMNNGQQNIPVILHHHLNRKRNQKILNLLQEKNLPKYQQCLLRLLCYELFDSEYYDLSKFTLIAKGAFGQVYRGGISLFSKQDMEKYKTPAAIKIQPLCLTLNDRCVLHDLYNEISIMSRLQSTDQFCQIYDYGVTKQGYFIVMKDYQCSVRSMRRQMFKKNQKIRYKTRIRLPEFGHESSLQKFVIEYLKIFIQCLKTIKELHAKKIIHFDIKADNFFIWPTDLCWLELSSQPNQPGFYEQLLGKSQKEIPFQVALGDFGESYAFFDQQQTTLSKGTEFNKSPEMIANTNQRLNRKFKQGAGIESDVWSAACMLYEILTGDYLFYDNDWIRFIIKVTTLNENVEYGKQSITFGNNSLFAGFQRGILIAPEKRAMLGNSQQLIDLLEFMLQQDPRKRPNINECINMTQHVINYFEQTTSISFNFSINDSMQNCMANINEIIAPAEEALPELTGPKIEKFNRISTTKSTDLFEKETVYLTSMHDISYEFINRHNIQTIIDCSLNQSQNTLVNRIVRPSTQIVQIFQNKIQITQDLIKELIISMESIFDAIRCTLAQNGCIIITDESGQEFAANISIACLMEFEQYELFQAVLYLKRVRPGIIINQNFIELLQYWNEKRAKIGIPLFSTRKINANAKIDLQQFKYFYFITQRVSLINYRCVCGRIFFAVKPDASIQYLQCNCEISDIRLKVDKTQTNCPSQSCQCLMNQYQQLLGFKLQKMMYCFVNKNDIVTNSDRSSRPVDQIPQFQEAESRVLQFKGVDDIRAPMFRLEQKDGWVLNYCLLCGAPTHYQKGSEVAIIALFVNK</sequence>
<dbReference type="GO" id="GO:0007059">
    <property type="term" value="P:chromosome segregation"/>
    <property type="evidence" value="ECO:0007669"/>
    <property type="project" value="TreeGrafter"/>
</dbReference>
<gene>
    <name evidence="8" type="ORF">TPC1_11652</name>
</gene>
<feature type="compositionally biased region" description="Low complexity" evidence="6">
    <location>
        <begin position="291"/>
        <end position="303"/>
    </location>
</feature>
<dbReference type="SUPFAM" id="SSF56112">
    <property type="entry name" value="Protein kinase-like (PK-like)"/>
    <property type="match status" value="1"/>
</dbReference>
<dbReference type="EC" id="2.7.11.1" evidence="1"/>
<dbReference type="Pfam" id="PF00069">
    <property type="entry name" value="Pkinase"/>
    <property type="match status" value="1"/>
</dbReference>
<dbReference type="InterPro" id="IPR000719">
    <property type="entry name" value="Prot_kinase_dom"/>
</dbReference>
<reference evidence="8" key="1">
    <citation type="submission" date="2015-07" db="EMBL/GenBank/DDBJ databases">
        <title>Adaptation to a free-living lifestyle via gene acquisitions in the diplomonad Trepomonas sp. PC1.</title>
        <authorList>
            <person name="Xu F."/>
            <person name="Jerlstrom-Hultqvist J."/>
            <person name="Kolisko M."/>
            <person name="Simpson A.G.B."/>
            <person name="Roger A.J."/>
            <person name="Svard S.G."/>
            <person name="Andersson J.O."/>
        </authorList>
    </citation>
    <scope>NUCLEOTIDE SEQUENCE</scope>
    <source>
        <strain evidence="8">PC1</strain>
    </source>
</reference>
<dbReference type="InterPro" id="IPR008271">
    <property type="entry name" value="Ser/Thr_kinase_AS"/>
</dbReference>
<dbReference type="PANTHER" id="PTHR43671">
    <property type="entry name" value="SERINE/THREONINE-PROTEIN KINASE NEK"/>
    <property type="match status" value="1"/>
</dbReference>
<keyword evidence="3" id="KW-0547">Nucleotide-binding</keyword>
<accession>A0A146KJD5</accession>
<organism evidence="8">
    <name type="scientific">Trepomonas sp. PC1</name>
    <dbReference type="NCBI Taxonomy" id="1076344"/>
    <lineage>
        <taxon>Eukaryota</taxon>
        <taxon>Metamonada</taxon>
        <taxon>Diplomonadida</taxon>
        <taxon>Hexamitidae</taxon>
        <taxon>Hexamitinae</taxon>
        <taxon>Trepomonas</taxon>
    </lineage>
</organism>
<evidence type="ECO:0000259" key="7">
    <source>
        <dbReference type="PROSITE" id="PS50011"/>
    </source>
</evidence>
<keyword evidence="2" id="KW-0808">Transferase</keyword>
<keyword evidence="5" id="KW-0067">ATP-binding</keyword>
<dbReference type="EMBL" id="GDID01001227">
    <property type="protein sequence ID" value="JAP95379.1"/>
    <property type="molecule type" value="Transcribed_RNA"/>
</dbReference>
<dbReference type="Gene3D" id="3.30.200.20">
    <property type="entry name" value="Phosphorylase Kinase, domain 1"/>
    <property type="match status" value="1"/>
</dbReference>
<dbReference type="GO" id="GO:0005737">
    <property type="term" value="C:cytoplasm"/>
    <property type="evidence" value="ECO:0007669"/>
    <property type="project" value="TreeGrafter"/>
</dbReference>
<feature type="region of interest" description="Disordered" evidence="6">
    <location>
        <begin position="286"/>
        <end position="315"/>
    </location>
</feature>
<dbReference type="Gene3D" id="1.10.510.10">
    <property type="entry name" value="Transferase(Phosphotransferase) domain 1"/>
    <property type="match status" value="1"/>
</dbReference>
<dbReference type="SUPFAM" id="SSF52799">
    <property type="entry name" value="(Phosphotyrosine protein) phosphatases II"/>
    <property type="match status" value="1"/>
</dbReference>
<dbReference type="PANTHER" id="PTHR43671:SF13">
    <property type="entry name" value="SERINE_THREONINE-PROTEIN KINASE NEK2"/>
    <property type="match status" value="1"/>
</dbReference>
<protein>
    <recommendedName>
        <fullName evidence="1">non-specific serine/threonine protein kinase</fullName>
        <ecNumber evidence="1">2.7.11.1</ecNumber>
    </recommendedName>
</protein>
<evidence type="ECO:0000256" key="6">
    <source>
        <dbReference type="SAM" id="MobiDB-lite"/>
    </source>
</evidence>
<dbReference type="InterPro" id="IPR029021">
    <property type="entry name" value="Prot-tyrosine_phosphatase-like"/>
</dbReference>
<dbReference type="GO" id="GO:0005813">
    <property type="term" value="C:centrosome"/>
    <property type="evidence" value="ECO:0007669"/>
    <property type="project" value="TreeGrafter"/>
</dbReference>
<dbReference type="SMART" id="SM00220">
    <property type="entry name" value="S_TKc"/>
    <property type="match status" value="1"/>
</dbReference>
<name>A0A146KJD5_9EUKA</name>
<dbReference type="GO" id="GO:0004674">
    <property type="term" value="F:protein serine/threonine kinase activity"/>
    <property type="evidence" value="ECO:0007669"/>
    <property type="project" value="UniProtKB-EC"/>
</dbReference>
<dbReference type="PROSITE" id="PS50011">
    <property type="entry name" value="PROTEIN_KINASE_DOM"/>
    <property type="match status" value="1"/>
</dbReference>